<name>A0A2Z3EUJ0_BOENI</name>
<dbReference type="AlphaFoldDB" id="A0A2Z3EUJ0"/>
<feature type="compositionally biased region" description="Basic and acidic residues" evidence="1">
    <location>
        <begin position="44"/>
        <end position="58"/>
    </location>
</feature>
<accession>A0A2Z3EUJ0</accession>
<dbReference type="InterPro" id="IPR052147">
    <property type="entry name" value="PP2-like/Lectin"/>
</dbReference>
<feature type="region of interest" description="Disordered" evidence="1">
    <location>
        <begin position="1"/>
        <end position="68"/>
    </location>
</feature>
<sequence>MGTGWSQDDEASQSQPNICGECKDPRRGNQANNITSGNIGNDVVKAKAVQDGESEAKHRGNGQKSMNDKIEETTKDLHNLEAILPYSDSPLDLRNGIFLNQKRQKYWVDKKGKKCFMVYARDLSIVWGEDNRYWIWYPANDASDDESIEVAELLDVCWLEVWGKFDTKNLSPRTTYQVSIVVMVKQQAYGWDNVNPVNASLNLPDGSKSERKVNVMSVQPREQWVEIPTGIFKTSPENQQGEITFSLNEYRGGTWKRGLVIKGVKIQPAKD</sequence>
<evidence type="ECO:0000256" key="1">
    <source>
        <dbReference type="SAM" id="MobiDB-lite"/>
    </source>
</evidence>
<protein>
    <submittedName>
        <fullName evidence="2">Phloem protein 2-9</fullName>
    </submittedName>
</protein>
<dbReference type="PANTHER" id="PTHR48478:SF1">
    <property type="entry name" value="LECTIN-LIKE"/>
    <property type="match status" value="1"/>
</dbReference>
<dbReference type="GO" id="GO:0030246">
    <property type="term" value="F:carbohydrate binding"/>
    <property type="evidence" value="ECO:0007669"/>
    <property type="project" value="InterPro"/>
</dbReference>
<dbReference type="PANTHER" id="PTHR48478">
    <property type="entry name" value="LECTIN-LIKE"/>
    <property type="match status" value="1"/>
</dbReference>
<proteinExistence type="predicted"/>
<organism evidence="2">
    <name type="scientific">Boehmeria nivea</name>
    <name type="common">Chinese grass</name>
    <name type="synonym">Urtica nivea</name>
    <dbReference type="NCBI Taxonomy" id="83906"/>
    <lineage>
        <taxon>Eukaryota</taxon>
        <taxon>Viridiplantae</taxon>
        <taxon>Streptophyta</taxon>
        <taxon>Embryophyta</taxon>
        <taxon>Tracheophyta</taxon>
        <taxon>Spermatophyta</taxon>
        <taxon>Magnoliopsida</taxon>
        <taxon>eudicotyledons</taxon>
        <taxon>Gunneridae</taxon>
        <taxon>Pentapetalae</taxon>
        <taxon>rosids</taxon>
        <taxon>fabids</taxon>
        <taxon>Rosales</taxon>
        <taxon>Urticaceae</taxon>
        <taxon>Boehmeria</taxon>
    </lineage>
</organism>
<dbReference type="InterPro" id="IPR025886">
    <property type="entry name" value="PP2-like"/>
</dbReference>
<dbReference type="Pfam" id="PF14299">
    <property type="entry name" value="PP2"/>
    <property type="match status" value="1"/>
</dbReference>
<reference evidence="2" key="1">
    <citation type="submission" date="2017-06" db="EMBL/GenBank/DDBJ databases">
        <title>Cloning and expression analysis of the phloem protein 2 (PP2) genes from ramie (Boehmeria nivea L. Gaud).</title>
        <authorList>
            <person name="Guo P."/>
        </authorList>
    </citation>
    <scope>NUCLEOTIDE SEQUENCE</scope>
</reference>
<feature type="compositionally biased region" description="Polar residues" evidence="1">
    <location>
        <begin position="1"/>
        <end position="17"/>
    </location>
</feature>
<feature type="compositionally biased region" description="Polar residues" evidence="1">
    <location>
        <begin position="29"/>
        <end position="39"/>
    </location>
</feature>
<evidence type="ECO:0000313" key="2">
    <source>
        <dbReference type="EMBL" id="AWL54294.1"/>
    </source>
</evidence>
<dbReference type="EMBL" id="MF362967">
    <property type="protein sequence ID" value="AWL54294.1"/>
    <property type="molecule type" value="Genomic_DNA"/>
</dbReference>
<gene>
    <name evidence="2" type="primary">PP2-9</name>
</gene>